<name>A0A9D3ZNX9_9ROSI</name>
<comment type="caution">
    <text evidence="2">The sequence shown here is derived from an EMBL/GenBank/DDBJ whole genome shotgun (WGS) entry which is preliminary data.</text>
</comment>
<keyword evidence="3" id="KW-1185">Reference proteome</keyword>
<dbReference type="EMBL" id="JAIQCV010000010">
    <property type="protein sequence ID" value="KAH1055986.1"/>
    <property type="molecule type" value="Genomic_DNA"/>
</dbReference>
<feature type="domain" description="DUF659" evidence="1">
    <location>
        <begin position="1"/>
        <end position="67"/>
    </location>
</feature>
<dbReference type="OrthoDB" id="1936192at2759"/>
<evidence type="ECO:0000313" key="2">
    <source>
        <dbReference type="EMBL" id="KAH1055986.1"/>
    </source>
</evidence>
<sequence>RPLINFMAIFEGGVIFLKAINFENEYKDKFYVTTLIKDAISEVTTKNVAQVITNNAPIYKDAASLVTYDVFCCINNVGDDAIFIRNIIMYHSMKLAIFHSFVPLKLLAAANTQFTSMIMMLKRLKLIKGVSKIWLLVMN</sequence>
<dbReference type="AlphaFoldDB" id="A0A9D3ZNX9"/>
<accession>A0A9D3ZNX9</accession>
<protein>
    <recommendedName>
        <fullName evidence="1">DUF659 domain-containing protein</fullName>
    </recommendedName>
</protein>
<gene>
    <name evidence="2" type="ORF">J1N35_034051</name>
</gene>
<evidence type="ECO:0000259" key="1">
    <source>
        <dbReference type="Pfam" id="PF04937"/>
    </source>
</evidence>
<proteinExistence type="predicted"/>
<reference evidence="2 3" key="1">
    <citation type="journal article" date="2021" name="Plant Biotechnol. J.">
        <title>Multi-omics assisted identification of the key and species-specific regulatory components of drought-tolerant mechanisms in Gossypium stocksii.</title>
        <authorList>
            <person name="Yu D."/>
            <person name="Ke L."/>
            <person name="Zhang D."/>
            <person name="Wu Y."/>
            <person name="Sun Y."/>
            <person name="Mei J."/>
            <person name="Sun J."/>
            <person name="Sun Y."/>
        </authorList>
    </citation>
    <scope>NUCLEOTIDE SEQUENCE [LARGE SCALE GENOMIC DNA]</scope>
    <source>
        <strain evidence="3">cv. E1</strain>
        <tissue evidence="2">Leaf</tissue>
    </source>
</reference>
<feature type="non-terminal residue" evidence="2">
    <location>
        <position position="139"/>
    </location>
</feature>
<dbReference type="InterPro" id="IPR007021">
    <property type="entry name" value="DUF659"/>
</dbReference>
<feature type="non-terminal residue" evidence="2">
    <location>
        <position position="1"/>
    </location>
</feature>
<organism evidence="2 3">
    <name type="scientific">Gossypium stocksii</name>
    <dbReference type="NCBI Taxonomy" id="47602"/>
    <lineage>
        <taxon>Eukaryota</taxon>
        <taxon>Viridiplantae</taxon>
        <taxon>Streptophyta</taxon>
        <taxon>Embryophyta</taxon>
        <taxon>Tracheophyta</taxon>
        <taxon>Spermatophyta</taxon>
        <taxon>Magnoliopsida</taxon>
        <taxon>eudicotyledons</taxon>
        <taxon>Gunneridae</taxon>
        <taxon>Pentapetalae</taxon>
        <taxon>rosids</taxon>
        <taxon>malvids</taxon>
        <taxon>Malvales</taxon>
        <taxon>Malvaceae</taxon>
        <taxon>Malvoideae</taxon>
        <taxon>Gossypium</taxon>
    </lineage>
</organism>
<evidence type="ECO:0000313" key="3">
    <source>
        <dbReference type="Proteomes" id="UP000828251"/>
    </source>
</evidence>
<dbReference type="Pfam" id="PF04937">
    <property type="entry name" value="DUF659"/>
    <property type="match status" value="1"/>
</dbReference>
<dbReference type="Proteomes" id="UP000828251">
    <property type="component" value="Unassembled WGS sequence"/>
</dbReference>